<dbReference type="EMBL" id="QLYX01000001">
    <property type="protein sequence ID" value="RAY16866.1"/>
    <property type="molecule type" value="Genomic_DNA"/>
</dbReference>
<keyword evidence="4" id="KW-1185">Reference proteome</keyword>
<dbReference type="Gene3D" id="1.10.357.10">
    <property type="entry name" value="Tetracycline Repressor, domain 2"/>
    <property type="match status" value="1"/>
</dbReference>
<name>A0A365HD71_9ACTN</name>
<dbReference type="Proteomes" id="UP000251891">
    <property type="component" value="Unassembled WGS sequence"/>
</dbReference>
<dbReference type="Pfam" id="PF17932">
    <property type="entry name" value="TetR_C_24"/>
    <property type="match status" value="1"/>
</dbReference>
<evidence type="ECO:0000259" key="2">
    <source>
        <dbReference type="Pfam" id="PF17932"/>
    </source>
</evidence>
<dbReference type="GO" id="GO:0003700">
    <property type="term" value="F:DNA-binding transcription factor activity"/>
    <property type="evidence" value="ECO:0007669"/>
    <property type="project" value="TreeGrafter"/>
</dbReference>
<evidence type="ECO:0000313" key="4">
    <source>
        <dbReference type="Proteomes" id="UP000251891"/>
    </source>
</evidence>
<proteinExistence type="predicted"/>
<dbReference type="SUPFAM" id="SSF46689">
    <property type="entry name" value="Homeodomain-like"/>
    <property type="match status" value="1"/>
</dbReference>
<dbReference type="PANTHER" id="PTHR30055">
    <property type="entry name" value="HTH-TYPE TRANSCRIPTIONAL REGULATOR RUTR"/>
    <property type="match status" value="1"/>
</dbReference>
<dbReference type="GO" id="GO:0000976">
    <property type="term" value="F:transcription cis-regulatory region binding"/>
    <property type="evidence" value="ECO:0007669"/>
    <property type="project" value="TreeGrafter"/>
</dbReference>
<dbReference type="AlphaFoldDB" id="A0A365HD71"/>
<organism evidence="3 4">
    <name type="scientific">Actinomadura craniellae</name>
    <dbReference type="NCBI Taxonomy" id="2231787"/>
    <lineage>
        <taxon>Bacteria</taxon>
        <taxon>Bacillati</taxon>
        <taxon>Actinomycetota</taxon>
        <taxon>Actinomycetes</taxon>
        <taxon>Streptosporangiales</taxon>
        <taxon>Thermomonosporaceae</taxon>
        <taxon>Actinomadura</taxon>
    </lineage>
</organism>
<keyword evidence="1" id="KW-0238">DNA-binding</keyword>
<comment type="caution">
    <text evidence="3">The sequence shown here is derived from an EMBL/GenBank/DDBJ whole genome shotgun (WGS) entry which is preliminary data.</text>
</comment>
<dbReference type="InterPro" id="IPR036271">
    <property type="entry name" value="Tet_transcr_reg_TetR-rel_C_sf"/>
</dbReference>
<sequence>MYHPTEDTVAGRITPAEGRYGGKEAAQRQAERRARFLAAGLELFGAGPGYRGTRLVDLCKEAGLSSRQFYEEFRTLEDVLATLHLSVNDTAQQAVLDVLPHIQDLPLTERITRMLHAYVKGAASDHRHARIAYVEIIGVSPRMDRQRLERRSRWIDFLTATTDDAVARGEIQPGNYRIAAAAFIGAVNGLMHDWVVGWVDATLDEIADELLQVLLGRYKIAT</sequence>
<feature type="domain" description="HTH-type transcriptional repressor KstR2 C-terminal" evidence="2">
    <location>
        <begin position="106"/>
        <end position="214"/>
    </location>
</feature>
<evidence type="ECO:0000313" key="3">
    <source>
        <dbReference type="EMBL" id="RAY16866.1"/>
    </source>
</evidence>
<dbReference type="OrthoDB" id="4331447at2"/>
<reference evidence="3 4" key="1">
    <citation type="submission" date="2018-06" db="EMBL/GenBank/DDBJ databases">
        <title>Actinomadura craniellae sp. nov. isolated from marine sponge Craniella sp.</title>
        <authorList>
            <person name="Li L."/>
            <person name="Xu Q.H."/>
            <person name="Lin H.W."/>
            <person name="Lu Y.H."/>
        </authorList>
    </citation>
    <scope>NUCLEOTIDE SEQUENCE [LARGE SCALE GENOMIC DNA]</scope>
    <source>
        <strain evidence="3 4">LHW63021</strain>
    </source>
</reference>
<dbReference type="InterPro" id="IPR050109">
    <property type="entry name" value="HTH-type_TetR-like_transc_reg"/>
</dbReference>
<dbReference type="InterPro" id="IPR009057">
    <property type="entry name" value="Homeodomain-like_sf"/>
</dbReference>
<dbReference type="PANTHER" id="PTHR30055:SF226">
    <property type="entry name" value="HTH-TYPE TRANSCRIPTIONAL REGULATOR PKSA"/>
    <property type="match status" value="1"/>
</dbReference>
<dbReference type="RefSeq" id="WP_111862916.1">
    <property type="nucleotide sequence ID" value="NZ_QLYX01000001.1"/>
</dbReference>
<gene>
    <name evidence="3" type="ORF">DPM19_01480</name>
</gene>
<dbReference type="SUPFAM" id="SSF48498">
    <property type="entry name" value="Tetracyclin repressor-like, C-terminal domain"/>
    <property type="match status" value="1"/>
</dbReference>
<protein>
    <submittedName>
        <fullName evidence="3">TetR/AcrR family transcriptional regulator</fullName>
    </submittedName>
</protein>
<dbReference type="Gene3D" id="1.10.10.60">
    <property type="entry name" value="Homeodomain-like"/>
    <property type="match status" value="1"/>
</dbReference>
<accession>A0A365HD71</accession>
<dbReference type="InterPro" id="IPR041490">
    <property type="entry name" value="KstR2_TetR_C"/>
</dbReference>
<evidence type="ECO:0000256" key="1">
    <source>
        <dbReference type="ARBA" id="ARBA00023125"/>
    </source>
</evidence>